<dbReference type="Proteomes" id="UP000717328">
    <property type="component" value="Unassembled WGS sequence"/>
</dbReference>
<dbReference type="InterPro" id="IPR025533">
    <property type="entry name" value="DUF4419"/>
</dbReference>
<comment type="caution">
    <text evidence="1">The sequence shown here is derived from an EMBL/GenBank/DDBJ whole genome shotgun (WGS) entry which is preliminary data.</text>
</comment>
<sequence>MDFGDLALQMTGELQKNLKDASLIPWMMPNFSTTTVNDAIVCSVLMMATFEKYFDRIMRTRCGIPYITLEGIQADWQAILDRIERIPEFGAEPTEWAGMLRVILQRFVRAFEEGGPQQDMDFWERIVHEEAKSGERFISGWMSAFCAWDAQGKYFGGRDRQSSSWGIDPPPAWVHGLTFDGVWFPRVSAHPKGYAEVDVKVITEAEELDCSMLAGHTSISFGGAGLDTINMAPQWFIYVKGESVDIGMRDVIGGAGSTVLRS</sequence>
<reference evidence="1" key="1">
    <citation type="submission" date="2021-02" db="EMBL/GenBank/DDBJ databases">
        <authorList>
            <person name="Nieuwenhuis M."/>
            <person name="Van De Peppel L.J.J."/>
        </authorList>
    </citation>
    <scope>NUCLEOTIDE SEQUENCE</scope>
    <source>
        <strain evidence="1">D49</strain>
    </source>
</reference>
<dbReference type="OrthoDB" id="9978173at2759"/>
<dbReference type="AlphaFoldDB" id="A0A9P7G1S2"/>
<dbReference type="Pfam" id="PF14388">
    <property type="entry name" value="DUF4419"/>
    <property type="match status" value="1"/>
</dbReference>
<dbReference type="PANTHER" id="PTHR31252">
    <property type="entry name" value="DUF4419 DOMAIN-CONTAINING PROTEIN"/>
    <property type="match status" value="1"/>
</dbReference>
<keyword evidence="2" id="KW-1185">Reference proteome</keyword>
<evidence type="ECO:0000313" key="2">
    <source>
        <dbReference type="Proteomes" id="UP000717328"/>
    </source>
</evidence>
<gene>
    <name evidence="1" type="ORF">H0H81_008951</name>
</gene>
<organism evidence="1 2">
    <name type="scientific">Sphagnurus paluster</name>
    <dbReference type="NCBI Taxonomy" id="117069"/>
    <lineage>
        <taxon>Eukaryota</taxon>
        <taxon>Fungi</taxon>
        <taxon>Dikarya</taxon>
        <taxon>Basidiomycota</taxon>
        <taxon>Agaricomycotina</taxon>
        <taxon>Agaricomycetes</taxon>
        <taxon>Agaricomycetidae</taxon>
        <taxon>Agaricales</taxon>
        <taxon>Tricholomatineae</taxon>
        <taxon>Lyophyllaceae</taxon>
        <taxon>Sphagnurus</taxon>
    </lineage>
</organism>
<dbReference type="EMBL" id="JABCKI010005739">
    <property type="protein sequence ID" value="KAG5638892.1"/>
    <property type="molecule type" value="Genomic_DNA"/>
</dbReference>
<accession>A0A9P7G1S2</accession>
<reference evidence="1" key="2">
    <citation type="submission" date="2021-10" db="EMBL/GenBank/DDBJ databases">
        <title>Phylogenomics reveals ancestral predisposition of the termite-cultivated fungus Termitomyces towards a domesticated lifestyle.</title>
        <authorList>
            <person name="Auxier B."/>
            <person name="Grum-Grzhimaylo A."/>
            <person name="Cardenas M.E."/>
            <person name="Lodge J.D."/>
            <person name="Laessoe T."/>
            <person name="Pedersen O."/>
            <person name="Smith M.E."/>
            <person name="Kuyper T.W."/>
            <person name="Franco-Molano E.A."/>
            <person name="Baroni T.J."/>
            <person name="Aanen D.K."/>
        </authorList>
    </citation>
    <scope>NUCLEOTIDE SEQUENCE</scope>
    <source>
        <strain evidence="1">D49</strain>
    </source>
</reference>
<proteinExistence type="predicted"/>
<dbReference type="PANTHER" id="PTHR31252:SF11">
    <property type="entry name" value="DUF4419 DOMAIN-CONTAINING PROTEIN"/>
    <property type="match status" value="1"/>
</dbReference>
<protein>
    <submittedName>
        <fullName evidence="1">Uncharacterized protein</fullName>
    </submittedName>
</protein>
<evidence type="ECO:0000313" key="1">
    <source>
        <dbReference type="EMBL" id="KAG5638892.1"/>
    </source>
</evidence>
<name>A0A9P7G1S2_9AGAR</name>